<evidence type="ECO:0000259" key="15">
    <source>
        <dbReference type="Pfam" id="PF00905"/>
    </source>
</evidence>
<keyword evidence="11" id="KW-0961">Cell wall biogenesis/degradation</keyword>
<evidence type="ECO:0000256" key="9">
    <source>
        <dbReference type="ARBA" id="ARBA00022984"/>
    </source>
</evidence>
<dbReference type="STRING" id="446471.Xcel_3041"/>
<keyword evidence="10" id="KW-0511">Multifunctional enzyme</keyword>
<keyword evidence="9" id="KW-0573">Peptidoglycan synthesis</keyword>
<dbReference type="Proteomes" id="UP000002255">
    <property type="component" value="Chromosome"/>
</dbReference>
<dbReference type="InterPro" id="IPR036950">
    <property type="entry name" value="PBP_transglycosylase"/>
</dbReference>
<comment type="similarity">
    <text evidence="1">In the C-terminal section; belongs to the transpeptidase family.</text>
</comment>
<evidence type="ECO:0000259" key="16">
    <source>
        <dbReference type="Pfam" id="PF00912"/>
    </source>
</evidence>
<organism evidence="17 18">
    <name type="scientific">Xylanimonas cellulosilytica (strain DSM 15894 / JCM 12276 / CECT 5975 / KCTC 9989 / LMG 20990 / NBRC 107835 / XIL07)</name>
    <dbReference type="NCBI Taxonomy" id="446471"/>
    <lineage>
        <taxon>Bacteria</taxon>
        <taxon>Bacillati</taxon>
        <taxon>Actinomycetota</taxon>
        <taxon>Actinomycetes</taxon>
        <taxon>Micrococcales</taxon>
        <taxon>Promicromonosporaceae</taxon>
        <taxon>Xylanimonas</taxon>
    </lineage>
</organism>
<name>D1BZR9_XYLCX</name>
<evidence type="ECO:0000256" key="2">
    <source>
        <dbReference type="ARBA" id="ARBA00007739"/>
    </source>
</evidence>
<dbReference type="InterPro" id="IPR001460">
    <property type="entry name" value="PCN-bd_Tpept"/>
</dbReference>
<dbReference type="KEGG" id="xce:Xcel_3041"/>
<dbReference type="HOGENOM" id="CLU_006354_2_6_11"/>
<dbReference type="GO" id="GO:0008658">
    <property type="term" value="F:penicillin binding"/>
    <property type="evidence" value="ECO:0007669"/>
    <property type="project" value="InterPro"/>
</dbReference>
<feature type="region of interest" description="Disordered" evidence="14">
    <location>
        <begin position="698"/>
        <end position="765"/>
    </location>
</feature>
<feature type="domain" description="Glycosyl transferase family 51" evidence="16">
    <location>
        <begin position="73"/>
        <end position="263"/>
    </location>
</feature>
<dbReference type="GO" id="GO:0030288">
    <property type="term" value="C:outer membrane-bounded periplasmic space"/>
    <property type="evidence" value="ECO:0007669"/>
    <property type="project" value="TreeGrafter"/>
</dbReference>
<dbReference type="SUPFAM" id="SSF53955">
    <property type="entry name" value="Lysozyme-like"/>
    <property type="match status" value="1"/>
</dbReference>
<feature type="compositionally biased region" description="Pro residues" evidence="14">
    <location>
        <begin position="710"/>
        <end position="723"/>
    </location>
</feature>
<reference evidence="18" key="1">
    <citation type="submission" date="2009-11" db="EMBL/GenBank/DDBJ databases">
        <title>The complete chromosome of Xylanimonas cellulosilytica DSM 15894.</title>
        <authorList>
            <consortium name="US DOE Joint Genome Institute (JGI-PGF)"/>
            <person name="Lucas S."/>
            <person name="Copeland A."/>
            <person name="Lapidus A."/>
            <person name="Glavina del Rio T."/>
            <person name="Dalin E."/>
            <person name="Tice H."/>
            <person name="Bruce D."/>
            <person name="Goodwin L."/>
            <person name="Pitluck S."/>
            <person name="Kyrpides N."/>
            <person name="Mavromatis K."/>
            <person name="Ivanova N."/>
            <person name="Mikhailova N."/>
            <person name="Foster B."/>
            <person name="Clum A."/>
            <person name="Brettin T."/>
            <person name="Detter J.C."/>
            <person name="Han C."/>
            <person name="Larimer F."/>
            <person name="Land M."/>
            <person name="Hauser L."/>
            <person name="Markowitz V."/>
            <person name="Cheng J.F."/>
            <person name="Hugenholtz P."/>
            <person name="Woyke T."/>
            <person name="Wu D."/>
            <person name="Gehrich-Schroeter G."/>
            <person name="Schneider S."/>
            <person name="Pukall S.R."/>
            <person name="Klenk H.P."/>
            <person name="Eisen J.A."/>
        </authorList>
    </citation>
    <scope>NUCLEOTIDE SEQUENCE [LARGE SCALE GENOMIC DNA]</scope>
    <source>
        <strain evidence="18">DSM 15894 / CECT 5975 / LMG 20990 / XIL07</strain>
    </source>
</reference>
<keyword evidence="3" id="KW-0121">Carboxypeptidase</keyword>
<comment type="similarity">
    <text evidence="2">In the N-terminal section; belongs to the glycosyltransferase 51 family.</text>
</comment>
<dbReference type="GO" id="GO:0008360">
    <property type="term" value="P:regulation of cell shape"/>
    <property type="evidence" value="ECO:0007669"/>
    <property type="project" value="UniProtKB-KW"/>
</dbReference>
<evidence type="ECO:0000256" key="8">
    <source>
        <dbReference type="ARBA" id="ARBA00022960"/>
    </source>
</evidence>
<dbReference type="EMBL" id="CP001821">
    <property type="protein sequence ID" value="ACZ32047.1"/>
    <property type="molecule type" value="Genomic_DNA"/>
</dbReference>
<dbReference type="InterPro" id="IPR012338">
    <property type="entry name" value="Beta-lactam/transpept-like"/>
</dbReference>
<feature type="compositionally biased region" description="Gly residues" evidence="14">
    <location>
        <begin position="748"/>
        <end position="765"/>
    </location>
</feature>
<dbReference type="Gene3D" id="1.10.3810.10">
    <property type="entry name" value="Biosynthetic peptidoglycan transglycosylase-like"/>
    <property type="match status" value="1"/>
</dbReference>
<proteinExistence type="inferred from homology"/>
<evidence type="ECO:0000313" key="17">
    <source>
        <dbReference type="EMBL" id="ACZ32047.1"/>
    </source>
</evidence>
<protein>
    <submittedName>
        <fullName evidence="17">Glycosyl transferase family 51</fullName>
    </submittedName>
</protein>
<feature type="domain" description="Penicillin-binding protein transpeptidase" evidence="15">
    <location>
        <begin position="367"/>
        <end position="649"/>
    </location>
</feature>
<sequence>MTRTIPATQLVALLLAFVLVAGAGGVLTAGLTIPLAAGADALTEQSVTLFDEVPDELVPGTLSQASTVLAADGSRLATFYAQNRIVVPLDEVSDAMRNAVIAIEDERFYEHAGVDPYGMMRAFVNNALQRPQQGASTLTQQYVKNVLIDEADRNNDPFGIIEAREDSNARKAREAKLAIALEQTMSKDEILQGYLNVAQFGKYNIYGVETAARYFFDKSAKDLTPVEAATIAGITKAPSKFDPSVEENQRLAQARRDAVLNKMWGLGYLPTDERDEALATPIADTLHITPVPTGCQAAGGSAFFCQYVISEIMTNSVFGETAADREALLYRGGLTIRTTLDIGKQVAAEQTVAAHVPNGNDAGLEAAVVTVEPGTGKILAMAQNVPFDGRTERDPGTTSVNYSADPLHGASKGFQPGSNFKPFVLAQWLKEGHTLWESVNATRVVRPQSAFHSSCSTFGGNPWGPRNAEGSLSGNISVLRATYESVNTAYASMAAEIDLCGLRNTAWDAGFRPTQSDRSGTLFNPTVEDVDITPAMVLGTQTTSPLQLAAAFGTLASNGTYCAPIAITQVTQPDGTDLPVPSADCNPNALAPNIASTVVYAMEKVFTESRGTGRNSRLADGRVAAGKTGTNQGHAQTWFTGFTPQLVTTVWVGEASGETSHDDIWLNGVRHRPMYGSRVAAPLWQDYMNQALAGAPLLDFPAPDQSLVGTPPPPPAPTPPPVTTPETPGTEVPGVPTDPIVPPPADNGGRGDGNGGEGRDGGGGN</sequence>
<evidence type="ECO:0000256" key="10">
    <source>
        <dbReference type="ARBA" id="ARBA00023268"/>
    </source>
</evidence>
<evidence type="ECO:0000256" key="11">
    <source>
        <dbReference type="ARBA" id="ARBA00023316"/>
    </source>
</evidence>
<keyword evidence="4" id="KW-0645">Protease</keyword>
<reference evidence="17 18" key="2">
    <citation type="journal article" date="2010" name="Stand. Genomic Sci.">
        <title>Complete genome sequence of Xylanimonas cellulosilytica type strain (XIL07).</title>
        <authorList>
            <person name="Foster B."/>
            <person name="Pukall R."/>
            <person name="Abt B."/>
            <person name="Nolan M."/>
            <person name="Glavina Del Rio T."/>
            <person name="Chen F."/>
            <person name="Lucas S."/>
            <person name="Tice H."/>
            <person name="Pitluck S."/>
            <person name="Cheng J.-F."/>
            <person name="Chertkov O."/>
            <person name="Brettin T."/>
            <person name="Han C."/>
            <person name="Detter J.C."/>
            <person name="Bruce D."/>
            <person name="Goodwin L."/>
            <person name="Ivanova N."/>
            <person name="Mavromatis K."/>
            <person name="Pati A."/>
            <person name="Mikhailova N."/>
            <person name="Chen A."/>
            <person name="Palaniappan K."/>
            <person name="Land M."/>
            <person name="Hauser L."/>
            <person name="Chang Y.-J."/>
            <person name="Jeffries C.D."/>
            <person name="Chain P."/>
            <person name="Rohde M."/>
            <person name="Goeker M."/>
            <person name="Bristow J."/>
            <person name="Eisen J.A."/>
            <person name="Markowitz V."/>
            <person name="Hugenholtz P."/>
            <person name="Kyrpides N.C."/>
            <person name="Klenk H.-P."/>
            <person name="Lapidus A."/>
        </authorList>
    </citation>
    <scope>NUCLEOTIDE SEQUENCE [LARGE SCALE GENOMIC DNA]</scope>
    <source>
        <strain evidence="18">DSM 15894 / CECT 5975 / LMG 20990 / XIL07</strain>
    </source>
</reference>
<evidence type="ECO:0000256" key="1">
    <source>
        <dbReference type="ARBA" id="ARBA00007090"/>
    </source>
</evidence>
<dbReference type="Pfam" id="PF00905">
    <property type="entry name" value="Transpeptidase"/>
    <property type="match status" value="1"/>
</dbReference>
<dbReference type="SUPFAM" id="SSF56601">
    <property type="entry name" value="beta-lactamase/transpeptidase-like"/>
    <property type="match status" value="1"/>
</dbReference>
<dbReference type="CAZy" id="GT51">
    <property type="family name" value="Glycosyltransferase Family 51"/>
</dbReference>
<dbReference type="PANTHER" id="PTHR32282">
    <property type="entry name" value="BINDING PROTEIN TRANSPEPTIDASE, PUTATIVE-RELATED"/>
    <property type="match status" value="1"/>
</dbReference>
<evidence type="ECO:0000313" key="18">
    <source>
        <dbReference type="Proteomes" id="UP000002255"/>
    </source>
</evidence>
<keyword evidence="8" id="KW-0133">Cell shape</keyword>
<dbReference type="AlphaFoldDB" id="D1BZR9"/>
<evidence type="ECO:0000256" key="12">
    <source>
        <dbReference type="ARBA" id="ARBA00034000"/>
    </source>
</evidence>
<dbReference type="GO" id="GO:0071555">
    <property type="term" value="P:cell wall organization"/>
    <property type="evidence" value="ECO:0007669"/>
    <property type="project" value="UniProtKB-KW"/>
</dbReference>
<accession>D1BZR9</accession>
<dbReference type="GO" id="GO:0008955">
    <property type="term" value="F:peptidoglycan glycosyltransferase activity"/>
    <property type="evidence" value="ECO:0007669"/>
    <property type="project" value="UniProtKB-EC"/>
</dbReference>
<dbReference type="InterPro" id="IPR001264">
    <property type="entry name" value="Glyco_trans_51"/>
</dbReference>
<gene>
    <name evidence="17" type="ordered locus">Xcel_3041</name>
</gene>
<dbReference type="Pfam" id="PF00912">
    <property type="entry name" value="Transgly"/>
    <property type="match status" value="1"/>
</dbReference>
<evidence type="ECO:0000256" key="3">
    <source>
        <dbReference type="ARBA" id="ARBA00022645"/>
    </source>
</evidence>
<dbReference type="InterPro" id="IPR023346">
    <property type="entry name" value="Lysozyme-like_dom_sf"/>
</dbReference>
<dbReference type="GO" id="GO:0009252">
    <property type="term" value="P:peptidoglycan biosynthetic process"/>
    <property type="evidence" value="ECO:0007669"/>
    <property type="project" value="UniProtKB-KW"/>
</dbReference>
<keyword evidence="5" id="KW-0328">Glycosyltransferase</keyword>
<evidence type="ECO:0000256" key="5">
    <source>
        <dbReference type="ARBA" id="ARBA00022676"/>
    </source>
</evidence>
<dbReference type="FunFam" id="1.10.3810.10:FF:000001">
    <property type="entry name" value="Penicillin-binding protein 1A"/>
    <property type="match status" value="1"/>
</dbReference>
<evidence type="ECO:0000256" key="6">
    <source>
        <dbReference type="ARBA" id="ARBA00022679"/>
    </source>
</evidence>
<dbReference type="GO" id="GO:0006508">
    <property type="term" value="P:proteolysis"/>
    <property type="evidence" value="ECO:0007669"/>
    <property type="project" value="UniProtKB-KW"/>
</dbReference>
<evidence type="ECO:0000256" key="4">
    <source>
        <dbReference type="ARBA" id="ARBA00022670"/>
    </source>
</evidence>
<comment type="catalytic activity">
    <reaction evidence="13">
        <text>[GlcNAc-(1-&gt;4)-Mur2Ac(oyl-L-Ala-gamma-D-Glu-L-Lys-D-Ala-D-Ala)](n)-di-trans,octa-cis-undecaprenyl diphosphate + beta-D-GlcNAc-(1-&gt;4)-Mur2Ac(oyl-L-Ala-gamma-D-Glu-L-Lys-D-Ala-D-Ala)-di-trans,octa-cis-undecaprenyl diphosphate = [GlcNAc-(1-&gt;4)-Mur2Ac(oyl-L-Ala-gamma-D-Glu-L-Lys-D-Ala-D-Ala)](n+1)-di-trans,octa-cis-undecaprenyl diphosphate + di-trans,octa-cis-undecaprenyl diphosphate + H(+)</text>
        <dbReference type="Rhea" id="RHEA:23708"/>
        <dbReference type="Rhea" id="RHEA-COMP:9602"/>
        <dbReference type="Rhea" id="RHEA-COMP:9603"/>
        <dbReference type="ChEBI" id="CHEBI:15378"/>
        <dbReference type="ChEBI" id="CHEBI:58405"/>
        <dbReference type="ChEBI" id="CHEBI:60033"/>
        <dbReference type="ChEBI" id="CHEBI:78435"/>
        <dbReference type="EC" id="2.4.99.28"/>
    </reaction>
</comment>
<keyword evidence="18" id="KW-1185">Reference proteome</keyword>
<evidence type="ECO:0000256" key="14">
    <source>
        <dbReference type="SAM" id="MobiDB-lite"/>
    </source>
</evidence>
<comment type="catalytic activity">
    <reaction evidence="12">
        <text>Preferential cleavage: (Ac)2-L-Lys-D-Ala-|-D-Ala. Also transpeptidation of peptidyl-alanyl moieties that are N-acyl substituents of D-alanine.</text>
        <dbReference type="EC" id="3.4.16.4"/>
    </reaction>
</comment>
<keyword evidence="7" id="KW-0378">Hydrolase</keyword>
<evidence type="ECO:0000256" key="13">
    <source>
        <dbReference type="ARBA" id="ARBA00049902"/>
    </source>
</evidence>
<dbReference type="eggNOG" id="COG0744">
    <property type="taxonomic scope" value="Bacteria"/>
</dbReference>
<keyword evidence="6 17" id="KW-0808">Transferase</keyword>
<feature type="compositionally biased region" description="Low complexity" evidence="14">
    <location>
        <begin position="724"/>
        <end position="738"/>
    </location>
</feature>
<dbReference type="PANTHER" id="PTHR32282:SF33">
    <property type="entry name" value="PEPTIDOGLYCAN GLYCOSYLTRANSFERASE"/>
    <property type="match status" value="1"/>
</dbReference>
<dbReference type="Gene3D" id="3.40.710.10">
    <property type="entry name" value="DD-peptidase/beta-lactamase superfamily"/>
    <property type="match status" value="1"/>
</dbReference>
<dbReference type="GO" id="GO:0009002">
    <property type="term" value="F:serine-type D-Ala-D-Ala carboxypeptidase activity"/>
    <property type="evidence" value="ECO:0007669"/>
    <property type="project" value="UniProtKB-EC"/>
</dbReference>
<dbReference type="InterPro" id="IPR050396">
    <property type="entry name" value="Glycosyltr_51/Transpeptidase"/>
</dbReference>
<evidence type="ECO:0000256" key="7">
    <source>
        <dbReference type="ARBA" id="ARBA00022801"/>
    </source>
</evidence>